<dbReference type="GO" id="GO:0009311">
    <property type="term" value="P:oligosaccharide metabolic process"/>
    <property type="evidence" value="ECO:0007669"/>
    <property type="project" value="InterPro"/>
</dbReference>
<dbReference type="GeneID" id="20676261"/>
<dbReference type="Pfam" id="PF03200">
    <property type="entry name" value="Glyco_hydro_63"/>
    <property type="match status" value="1"/>
</dbReference>
<dbReference type="InterPro" id="IPR012341">
    <property type="entry name" value="6hp_glycosidase-like_sf"/>
</dbReference>
<evidence type="ECO:0000256" key="1">
    <source>
        <dbReference type="SAM" id="MobiDB-lite"/>
    </source>
</evidence>
<dbReference type="AlphaFoldDB" id="W4K6U0"/>
<feature type="compositionally biased region" description="Gly residues" evidence="1">
    <location>
        <begin position="409"/>
        <end position="421"/>
    </location>
</feature>
<dbReference type="PANTHER" id="PTHR10412">
    <property type="entry name" value="MANNOSYL-OLIGOSACCHARIDE GLUCOSIDASE"/>
    <property type="match status" value="1"/>
</dbReference>
<gene>
    <name evidence="4" type="ORF">HETIRDRAFT_452497</name>
</gene>
<evidence type="ECO:0000313" key="4">
    <source>
        <dbReference type="EMBL" id="ETW81060.1"/>
    </source>
</evidence>
<feature type="region of interest" description="Disordered" evidence="1">
    <location>
        <begin position="324"/>
        <end position="348"/>
    </location>
</feature>
<accession>W4K6U0</accession>
<feature type="domain" description="Mannosylglycerate hydrolase MGH1-like glycoside hydrolase" evidence="3">
    <location>
        <begin position="583"/>
        <end position="686"/>
    </location>
</feature>
<name>W4K6U0_HETIT</name>
<dbReference type="Pfam" id="PF22422">
    <property type="entry name" value="MGH1-like_GH"/>
    <property type="match status" value="1"/>
</dbReference>
<dbReference type="SUPFAM" id="SSF48208">
    <property type="entry name" value="Six-hairpin glycosidases"/>
    <property type="match status" value="1"/>
</dbReference>
<dbReference type="HOGENOM" id="CLU_005386_0_1_1"/>
<dbReference type="Proteomes" id="UP000030671">
    <property type="component" value="Unassembled WGS sequence"/>
</dbReference>
<keyword evidence="5" id="KW-1185">Reference proteome</keyword>
<evidence type="ECO:0000259" key="2">
    <source>
        <dbReference type="Pfam" id="PF03200"/>
    </source>
</evidence>
<dbReference type="InterPro" id="IPR031335">
    <property type="entry name" value="Glyco_hydro_63_C"/>
</dbReference>
<organism evidence="4 5">
    <name type="scientific">Heterobasidion irregulare (strain TC 32-1)</name>
    <dbReference type="NCBI Taxonomy" id="747525"/>
    <lineage>
        <taxon>Eukaryota</taxon>
        <taxon>Fungi</taxon>
        <taxon>Dikarya</taxon>
        <taxon>Basidiomycota</taxon>
        <taxon>Agaricomycotina</taxon>
        <taxon>Agaricomycetes</taxon>
        <taxon>Russulales</taxon>
        <taxon>Bondarzewiaceae</taxon>
        <taxon>Heterobasidion</taxon>
        <taxon>Heterobasidion annosum species complex</taxon>
    </lineage>
</organism>
<reference evidence="4 5" key="1">
    <citation type="journal article" date="2012" name="New Phytol.">
        <title>Insight into trade-off between wood decay and parasitism from the genome of a fungal forest pathogen.</title>
        <authorList>
            <person name="Olson A."/>
            <person name="Aerts A."/>
            <person name="Asiegbu F."/>
            <person name="Belbahri L."/>
            <person name="Bouzid O."/>
            <person name="Broberg A."/>
            <person name="Canback B."/>
            <person name="Coutinho P.M."/>
            <person name="Cullen D."/>
            <person name="Dalman K."/>
            <person name="Deflorio G."/>
            <person name="van Diepen L.T."/>
            <person name="Dunand C."/>
            <person name="Duplessis S."/>
            <person name="Durling M."/>
            <person name="Gonthier P."/>
            <person name="Grimwood J."/>
            <person name="Fossdal C.G."/>
            <person name="Hansson D."/>
            <person name="Henrissat B."/>
            <person name="Hietala A."/>
            <person name="Himmelstrand K."/>
            <person name="Hoffmeister D."/>
            <person name="Hogberg N."/>
            <person name="James T.Y."/>
            <person name="Karlsson M."/>
            <person name="Kohler A."/>
            <person name="Kues U."/>
            <person name="Lee Y.H."/>
            <person name="Lin Y.C."/>
            <person name="Lind M."/>
            <person name="Lindquist E."/>
            <person name="Lombard V."/>
            <person name="Lucas S."/>
            <person name="Lunden K."/>
            <person name="Morin E."/>
            <person name="Murat C."/>
            <person name="Park J."/>
            <person name="Raffaello T."/>
            <person name="Rouze P."/>
            <person name="Salamov A."/>
            <person name="Schmutz J."/>
            <person name="Solheim H."/>
            <person name="Stahlberg J."/>
            <person name="Velez H."/>
            <person name="de Vries R.P."/>
            <person name="Wiebenga A."/>
            <person name="Woodward S."/>
            <person name="Yakovlev I."/>
            <person name="Garbelotto M."/>
            <person name="Martin F."/>
            <person name="Grigoriev I.V."/>
            <person name="Stenlid J."/>
        </authorList>
    </citation>
    <scope>NUCLEOTIDE SEQUENCE [LARGE SCALE GENOMIC DNA]</scope>
    <source>
        <strain evidence="4 5">TC 32-1</strain>
    </source>
</reference>
<dbReference type="OrthoDB" id="14419at2759"/>
<dbReference type="STRING" id="747525.W4K6U0"/>
<feature type="compositionally biased region" description="Low complexity" evidence="1">
    <location>
        <begin position="12"/>
        <end position="32"/>
    </location>
</feature>
<dbReference type="InParanoid" id="W4K6U0"/>
<feature type="compositionally biased region" description="Pro residues" evidence="1">
    <location>
        <begin position="33"/>
        <end position="42"/>
    </location>
</feature>
<dbReference type="eggNOG" id="KOG2161">
    <property type="taxonomic scope" value="Eukaryota"/>
</dbReference>
<feature type="region of interest" description="Disordered" evidence="1">
    <location>
        <begin position="382"/>
        <end position="448"/>
    </location>
</feature>
<dbReference type="EMBL" id="KI925459">
    <property type="protein sequence ID" value="ETW81060.1"/>
    <property type="molecule type" value="Genomic_DNA"/>
</dbReference>
<evidence type="ECO:0000259" key="3">
    <source>
        <dbReference type="Pfam" id="PF22422"/>
    </source>
</evidence>
<feature type="compositionally biased region" description="Basic and acidic residues" evidence="1">
    <location>
        <begin position="49"/>
        <end position="61"/>
    </location>
</feature>
<dbReference type="PANTHER" id="PTHR10412:SF10">
    <property type="entry name" value="GLYCOSYL HYDROLASE FAMILY 63 C-TERMINAL DOMAIN-CONTAINING PROTEIN"/>
    <property type="match status" value="1"/>
</dbReference>
<dbReference type="InterPro" id="IPR054491">
    <property type="entry name" value="MGH1-like_GH"/>
</dbReference>
<protein>
    <submittedName>
        <fullName evidence="4">Uncharacterized protein</fullName>
    </submittedName>
</protein>
<dbReference type="RefSeq" id="XP_009547740.1">
    <property type="nucleotide sequence ID" value="XM_009549445.1"/>
</dbReference>
<dbReference type="InterPro" id="IPR004888">
    <property type="entry name" value="Glycoside_hydrolase_63"/>
</dbReference>
<sequence length="1094" mass="124977">MSVRNLQQKLFRAQPSADSPPRSDPSLFIQIPKPTPPTPVRQPPKSSKHPSDTDASPKVKQEQAPQTYREKIRAQLGANYHSVERHRLDQDEKKERHWKRWGPYLSDRQWATVREDYSDNGDVWAHFPHEQARSRAYRWGEDGIAGFSDNHQRLCFGLSLWNENDRMLKERLFGVSGPQGNHGEDVKELYYYLDSTPTHSYMKFLYKYPQRAYPYDELVRENQYRGREVAEYELLDTDALDEDRYWDVFVEYAKDEDDPNNVYIRITAYNRGPDPATLHIIPQLWFPNTWSWPLPTPPKPSLSATTNNRITAVHKKLGKTHLYCFPSPPPVGPDGEPASNGSEGGDDADVAVEPELLFTENDTNFKRLWGVPNKSPYVKDGFHDHIVPAHRPPSVNSHMKTNGNSHNGNGNGNGHGNGNGTSSGSSSDEERGPPTPRSEPIFVNPAKTGTKSAAHYTFTNVPGKGGCAVVRMKLTPQTPQKDPTLEDEGLFDDAIEERRLESDEFYGTLVQAPMSDDLRAIMRQALSGMMWTKQYYQFIPKDWLEGDAAQPPPPPERKWRTSNREWKHFHAADILSMPDKWEYPYFAAWDSAFHCIPLAAIDPAFAKKQLDLLTREWYMKPDGQIPAYEWNFSDVNPPVHAWATFRVFKIERKMYGREDLPFLERVFQKLLLNFTWWVNRKDEAGSNVFEGGFLGLDNIGVFNRSESLPTGGKLRQADGTAWMAFYCLNMLSMALELAKHNSVYEDIASKFFEHFIFIADAMTYSQGESTQSLWNEKDGMYYDAIQWGPNNAMQLPVRSLVGLIPLYATLTLEPSVVDKLPGFKKRMEWFIDNRPEVSGRNMANMKARGRGERFLLALASKERLVKILEKMLDEDEFLSEHGIRSLSKKHKDHPWGMDVNGERHEVNYWPGESKSGMFGGNSNWRGPIWLAVNFLLIESLQRFHQYYGDDLQVECPTGSGEYMNLVGVAEEIQHRIIHIFGRDVAGRRALNGGNEKLDFDPNFRDYVWFFEYFHGDDGRGLGASHQTGWSGLVAYHILQSGASCRLPKTPRTPRSLAQHYFDETIDYGDETQDLLSAYSAADINTLGDLSPDAL</sequence>
<evidence type="ECO:0000313" key="5">
    <source>
        <dbReference type="Proteomes" id="UP000030671"/>
    </source>
</evidence>
<feature type="region of interest" description="Disordered" evidence="1">
    <location>
        <begin position="1"/>
        <end position="66"/>
    </location>
</feature>
<dbReference type="InterPro" id="IPR008928">
    <property type="entry name" value="6-hairpin_glycosidase_sf"/>
</dbReference>
<dbReference type="GO" id="GO:0004573">
    <property type="term" value="F:Glc3Man9GlcNAc2 oligosaccharide glucosidase activity"/>
    <property type="evidence" value="ECO:0007669"/>
    <property type="project" value="InterPro"/>
</dbReference>
<feature type="domain" description="Glycosyl hydrolase family 63 C-terminal" evidence="2">
    <location>
        <begin position="860"/>
        <end position="949"/>
    </location>
</feature>
<proteinExistence type="predicted"/>
<dbReference type="KEGG" id="hir:HETIRDRAFT_452497"/>
<dbReference type="Gene3D" id="1.50.10.10">
    <property type="match status" value="1"/>
</dbReference>